<reference evidence="3" key="1">
    <citation type="submission" date="2020-03" db="EMBL/GenBank/DDBJ databases">
        <authorList>
            <person name="Weist P."/>
        </authorList>
    </citation>
    <scope>NUCLEOTIDE SEQUENCE</scope>
</reference>
<comment type="caution">
    <text evidence="3">The sequence shown here is derived from an EMBL/GenBank/DDBJ whole genome shotgun (WGS) entry which is preliminary data.</text>
</comment>
<feature type="region of interest" description="Disordered" evidence="1">
    <location>
        <begin position="295"/>
        <end position="338"/>
    </location>
</feature>
<evidence type="ECO:0000313" key="3">
    <source>
        <dbReference type="EMBL" id="CAB1449693.1"/>
    </source>
</evidence>
<feature type="compositionally biased region" description="Polar residues" evidence="1">
    <location>
        <begin position="297"/>
        <end position="309"/>
    </location>
</feature>
<organism evidence="3 4">
    <name type="scientific">Pleuronectes platessa</name>
    <name type="common">European plaice</name>
    <dbReference type="NCBI Taxonomy" id="8262"/>
    <lineage>
        <taxon>Eukaryota</taxon>
        <taxon>Metazoa</taxon>
        <taxon>Chordata</taxon>
        <taxon>Craniata</taxon>
        <taxon>Vertebrata</taxon>
        <taxon>Euteleostomi</taxon>
        <taxon>Actinopterygii</taxon>
        <taxon>Neopterygii</taxon>
        <taxon>Teleostei</taxon>
        <taxon>Neoteleostei</taxon>
        <taxon>Acanthomorphata</taxon>
        <taxon>Carangaria</taxon>
        <taxon>Pleuronectiformes</taxon>
        <taxon>Pleuronectoidei</taxon>
        <taxon>Pleuronectidae</taxon>
        <taxon>Pleuronectes</taxon>
    </lineage>
</organism>
<dbReference type="PANTHER" id="PTHR21595">
    <property type="entry name" value="PATRONIN"/>
    <property type="match status" value="1"/>
</dbReference>
<evidence type="ECO:0000259" key="2">
    <source>
        <dbReference type="Pfam" id="PF25532"/>
    </source>
</evidence>
<keyword evidence="4" id="KW-1185">Reference proteome</keyword>
<evidence type="ECO:0000313" key="4">
    <source>
        <dbReference type="Proteomes" id="UP001153269"/>
    </source>
</evidence>
<feature type="domain" description="CASAMP N-terminal" evidence="2">
    <location>
        <begin position="120"/>
        <end position="256"/>
    </location>
</feature>
<dbReference type="GO" id="GO:0005516">
    <property type="term" value="F:calmodulin binding"/>
    <property type="evidence" value="ECO:0007669"/>
    <property type="project" value="InterPro"/>
</dbReference>
<proteinExistence type="predicted"/>
<dbReference type="PANTHER" id="PTHR21595:SF2">
    <property type="entry name" value="CALMODULIN-REGULATED SPECTRIN-ASSOCIATED PROTEIN 3"/>
    <property type="match status" value="1"/>
</dbReference>
<name>A0A9N7VI38_PLEPL</name>
<sequence length="338" mass="37121">MSLALPEPHSHWPAGRASDACVEHLAVSHRRGSQWSSEQRAGRTAMRTKKGQNKGNSPLYSSNPAARGFSWSRTEKDFNSHLDAAPGRISPPSTIRNPSPGRVEHLAMVDSPTMRKTFVVPEIKPPDLYDCAKAKICASVGWLLAKSYGTAENVPAELRDPFYCDQYEQEHLKPPVTRLLQSSELYCRTYSLLLGGAEAEAQPKDNIAMLELLTQKGIVSKDKDTLVTDADLRRKPIKMSAHLAVIDALMTAGAMEAVAAVKTSGSAELLGGAASWEEALLHWVNGLNQKMRELTEGPQNDSSQATEPQPLQPSLRYRKDRNSVQTNGHLPSDLKMFV</sequence>
<dbReference type="Pfam" id="PF25532">
    <property type="entry name" value="CH_CAMSAP2_N"/>
    <property type="match status" value="1"/>
</dbReference>
<dbReference type="GO" id="GO:0036449">
    <property type="term" value="C:microtubule minus-end"/>
    <property type="evidence" value="ECO:0007669"/>
    <property type="project" value="TreeGrafter"/>
</dbReference>
<dbReference type="EMBL" id="CADEAL010004025">
    <property type="protein sequence ID" value="CAB1449693.1"/>
    <property type="molecule type" value="Genomic_DNA"/>
</dbReference>
<dbReference type="InterPro" id="IPR032940">
    <property type="entry name" value="CAMSAP"/>
</dbReference>
<dbReference type="GO" id="GO:0051011">
    <property type="term" value="F:microtubule minus-end binding"/>
    <property type="evidence" value="ECO:0007669"/>
    <property type="project" value="TreeGrafter"/>
</dbReference>
<dbReference type="GO" id="GO:0007026">
    <property type="term" value="P:negative regulation of microtubule depolymerization"/>
    <property type="evidence" value="ECO:0007669"/>
    <property type="project" value="TreeGrafter"/>
</dbReference>
<evidence type="ECO:0000256" key="1">
    <source>
        <dbReference type="SAM" id="MobiDB-lite"/>
    </source>
</evidence>
<gene>
    <name evidence="3" type="ORF">PLEPLA_LOCUS37378</name>
</gene>
<feature type="region of interest" description="Disordered" evidence="1">
    <location>
        <begin position="29"/>
        <end position="66"/>
    </location>
</feature>
<accession>A0A9N7VI38</accession>
<feature type="region of interest" description="Disordered" evidence="1">
    <location>
        <begin position="82"/>
        <end position="101"/>
    </location>
</feature>
<protein>
    <recommendedName>
        <fullName evidence="2">CASAMP N-terminal domain-containing protein</fullName>
    </recommendedName>
</protein>
<dbReference type="GO" id="GO:0031122">
    <property type="term" value="P:cytoplasmic microtubule organization"/>
    <property type="evidence" value="ECO:0007669"/>
    <property type="project" value="TreeGrafter"/>
</dbReference>
<dbReference type="AlphaFoldDB" id="A0A9N7VI38"/>
<dbReference type="InterPro" id="IPR058042">
    <property type="entry name" value="CAMSAP_N"/>
</dbReference>
<dbReference type="Proteomes" id="UP001153269">
    <property type="component" value="Unassembled WGS sequence"/>
</dbReference>
<feature type="compositionally biased region" description="Polar residues" evidence="1">
    <location>
        <begin position="53"/>
        <end position="64"/>
    </location>
</feature>